<dbReference type="GO" id="GO:0030570">
    <property type="term" value="F:pectate lyase activity"/>
    <property type="evidence" value="ECO:0007669"/>
    <property type="project" value="UniProtKB-EC"/>
</dbReference>
<reference evidence="13 14" key="1">
    <citation type="submission" date="2024-10" db="EMBL/GenBank/DDBJ databases">
        <authorList>
            <person name="Kim D."/>
        </authorList>
    </citation>
    <scope>NUCLEOTIDE SEQUENCE [LARGE SCALE GENOMIC DNA]</scope>
    <source>
        <strain evidence="13">BH-2024</strain>
    </source>
</reference>
<comment type="function">
    <text evidence="10">Pectinolytic enzyme consist of four classes of enzymes: pectin lyase, polygalacturonase, pectin methylesterase and rhamnogalacturonase. Among pectinolytic enzymes, pectin lyase is the most important in depolymerization of pectin, since it cleaves internal glycosidic bonds of highly methylated pectins. Favors pectate, the anion, over pectin, the methyl ester.</text>
</comment>
<gene>
    <name evidence="13" type="ORF">niasHT_024730</name>
</gene>
<feature type="compositionally biased region" description="Basic and acidic residues" evidence="12">
    <location>
        <begin position="868"/>
        <end position="939"/>
    </location>
</feature>
<feature type="region of interest" description="Disordered" evidence="12">
    <location>
        <begin position="630"/>
        <end position="663"/>
    </location>
</feature>
<protein>
    <recommendedName>
        <fullName evidence="11">Probable pectate lyase F</fullName>
        <ecNumber evidence="5">4.2.2.2</ecNumber>
    </recommendedName>
</protein>
<feature type="region of interest" description="Disordered" evidence="12">
    <location>
        <begin position="23"/>
        <end position="58"/>
    </location>
</feature>
<dbReference type="EMBL" id="JBICBT010000836">
    <property type="protein sequence ID" value="KAL3097669.1"/>
    <property type="molecule type" value="Genomic_DNA"/>
</dbReference>
<comment type="caution">
    <text evidence="13">The sequence shown here is derived from an EMBL/GenBank/DDBJ whole genome shotgun (WGS) entry which is preliminary data.</text>
</comment>
<evidence type="ECO:0000256" key="11">
    <source>
        <dbReference type="ARBA" id="ARBA00039895"/>
    </source>
</evidence>
<evidence type="ECO:0000313" key="14">
    <source>
        <dbReference type="Proteomes" id="UP001620626"/>
    </source>
</evidence>
<evidence type="ECO:0000256" key="10">
    <source>
        <dbReference type="ARBA" id="ARBA00025679"/>
    </source>
</evidence>
<name>A0ABD2K4D6_9BILA</name>
<keyword evidence="8" id="KW-0106">Calcium</keyword>
<comment type="similarity">
    <text evidence="4">Belongs to the polysaccharide lyase 3 family.</text>
</comment>
<organism evidence="13 14">
    <name type="scientific">Heterodera trifolii</name>
    <dbReference type="NCBI Taxonomy" id="157864"/>
    <lineage>
        <taxon>Eukaryota</taxon>
        <taxon>Metazoa</taxon>
        <taxon>Ecdysozoa</taxon>
        <taxon>Nematoda</taxon>
        <taxon>Chromadorea</taxon>
        <taxon>Rhabditida</taxon>
        <taxon>Tylenchina</taxon>
        <taxon>Tylenchomorpha</taxon>
        <taxon>Tylenchoidea</taxon>
        <taxon>Heteroderidae</taxon>
        <taxon>Heteroderinae</taxon>
        <taxon>Heterodera</taxon>
    </lineage>
</organism>
<comment type="catalytic activity">
    <reaction evidence="1">
        <text>Eliminative cleavage of (1-&gt;4)-alpha-D-galacturonan to give oligosaccharides with 4-deoxy-alpha-D-galact-4-enuronosyl groups at their non-reducing ends.</text>
        <dbReference type="EC" id="4.2.2.2"/>
    </reaction>
</comment>
<evidence type="ECO:0000256" key="5">
    <source>
        <dbReference type="ARBA" id="ARBA00012272"/>
    </source>
</evidence>
<feature type="region of interest" description="Disordered" evidence="12">
    <location>
        <begin position="686"/>
        <end position="960"/>
    </location>
</feature>
<evidence type="ECO:0000313" key="13">
    <source>
        <dbReference type="EMBL" id="KAL3097669.1"/>
    </source>
</evidence>
<comment type="subcellular location">
    <subcellularLocation>
        <location evidence="3">Secreted</location>
    </subcellularLocation>
</comment>
<feature type="compositionally biased region" description="Basic residues" evidence="12">
    <location>
        <begin position="39"/>
        <end position="54"/>
    </location>
</feature>
<dbReference type="PANTHER" id="PTHR33407:SF9">
    <property type="entry name" value="PECTATE LYASE F-RELATED"/>
    <property type="match status" value="1"/>
</dbReference>
<dbReference type="Proteomes" id="UP001620626">
    <property type="component" value="Unassembled WGS sequence"/>
</dbReference>
<dbReference type="InterPro" id="IPR011050">
    <property type="entry name" value="Pectin_lyase_fold/virulence"/>
</dbReference>
<feature type="compositionally biased region" description="Low complexity" evidence="12">
    <location>
        <begin position="468"/>
        <end position="481"/>
    </location>
</feature>
<keyword evidence="9" id="KW-0456">Lyase</keyword>
<evidence type="ECO:0000256" key="3">
    <source>
        <dbReference type="ARBA" id="ARBA00004613"/>
    </source>
</evidence>
<feature type="compositionally biased region" description="Basic and acidic residues" evidence="12">
    <location>
        <begin position="694"/>
        <end position="778"/>
    </location>
</feature>
<dbReference type="Pfam" id="PF03211">
    <property type="entry name" value="Pectate_lyase"/>
    <property type="match status" value="1"/>
</dbReference>
<feature type="compositionally biased region" description="Polar residues" evidence="12">
    <location>
        <begin position="945"/>
        <end position="954"/>
    </location>
</feature>
<dbReference type="InterPro" id="IPR012334">
    <property type="entry name" value="Pectin_lyas_fold"/>
</dbReference>
<feature type="compositionally biased region" description="Basic and acidic residues" evidence="12">
    <location>
        <begin position="792"/>
        <end position="862"/>
    </location>
</feature>
<evidence type="ECO:0000256" key="6">
    <source>
        <dbReference type="ARBA" id="ARBA00022525"/>
    </source>
</evidence>
<evidence type="ECO:0000256" key="12">
    <source>
        <dbReference type="SAM" id="MobiDB-lite"/>
    </source>
</evidence>
<evidence type="ECO:0000256" key="8">
    <source>
        <dbReference type="ARBA" id="ARBA00022837"/>
    </source>
</evidence>
<keyword evidence="7" id="KW-0732">Signal</keyword>
<evidence type="ECO:0000256" key="2">
    <source>
        <dbReference type="ARBA" id="ARBA00001913"/>
    </source>
</evidence>
<dbReference type="InterPro" id="IPR004898">
    <property type="entry name" value="Pectate_lyase_PlyH/PlyE-like"/>
</dbReference>
<keyword evidence="6" id="KW-0964">Secreted</keyword>
<dbReference type="Gene3D" id="2.160.20.10">
    <property type="entry name" value="Single-stranded right-handed beta-helix, Pectin lyase-like"/>
    <property type="match status" value="1"/>
</dbReference>
<dbReference type="GO" id="GO:0005576">
    <property type="term" value="C:extracellular region"/>
    <property type="evidence" value="ECO:0007669"/>
    <property type="project" value="UniProtKB-SubCell"/>
</dbReference>
<comment type="cofactor">
    <cofactor evidence="2">
        <name>Ca(2+)</name>
        <dbReference type="ChEBI" id="CHEBI:29108"/>
    </cofactor>
</comment>
<keyword evidence="14" id="KW-1185">Reference proteome</keyword>
<dbReference type="AlphaFoldDB" id="A0ABD2K4D6"/>
<feature type="compositionally biased region" description="Polar residues" evidence="12">
    <location>
        <begin position="456"/>
        <end position="467"/>
    </location>
</feature>
<evidence type="ECO:0000256" key="9">
    <source>
        <dbReference type="ARBA" id="ARBA00023239"/>
    </source>
</evidence>
<evidence type="ECO:0000256" key="7">
    <source>
        <dbReference type="ARBA" id="ARBA00022729"/>
    </source>
</evidence>
<feature type="region of interest" description="Disordered" evidence="12">
    <location>
        <begin position="456"/>
        <end position="498"/>
    </location>
</feature>
<dbReference type="EC" id="4.2.2.2" evidence="5"/>
<dbReference type="SUPFAM" id="SSF51126">
    <property type="entry name" value="Pectin lyase-like"/>
    <property type="match status" value="1"/>
</dbReference>
<feature type="compositionally biased region" description="Basic and acidic residues" evidence="12">
    <location>
        <begin position="23"/>
        <end position="38"/>
    </location>
</feature>
<accession>A0ABD2K4D6</accession>
<dbReference type="PANTHER" id="PTHR33407">
    <property type="entry name" value="PECTATE LYASE F-RELATED"/>
    <property type="match status" value="1"/>
</dbReference>
<evidence type="ECO:0000256" key="4">
    <source>
        <dbReference type="ARBA" id="ARBA00006463"/>
    </source>
</evidence>
<evidence type="ECO:0000256" key="1">
    <source>
        <dbReference type="ARBA" id="ARBA00000695"/>
    </source>
</evidence>
<feature type="compositionally biased region" description="Acidic residues" evidence="12">
    <location>
        <begin position="636"/>
        <end position="662"/>
    </location>
</feature>
<proteinExistence type="inferred from homology"/>
<sequence length="1110" mass="123651">MHFGHAPVFFICCCPSRRKKNGKELDKKIKNVREEEKPKKHKDKNNGRKRKEKKKKSEMGKVGKFMFTVFMVISMFVPQVPHNLVIKHNDQFLPIAPENLACREATNGTGFNCELNVNQMVVDDDCREVSIWARMDNDTSTFELLGEQDLSNCTKTDDHMICAAELVIKPNQIGQLQRLPTAAISKTTKIPKSNLTEKHRRRLDEEGFDTGVCTFPPSPSSQLVPDTLPTITTDTDFGFTTFIGGPGLLGGGECDVNNGRMKYMLELADGVTIENAILDTPGMGIFCRGSCTLKNIFYKRLCYHAAGFEYDDLNQVNTYKVIGGGGMGSPDKYFTQSGRGETQITGFCGDGAFGKLFCSCGSCLDQVTRSVTVSDIKMRGPGLTIVSVNKIYGDTASLSGIQLYGQDSQETAVDYICQIYSGKTKKNRHPEEVFTADQDGQGPCGYSTTQVALETAGAASSTPQQQVPIAGGTPGAAGQAPKTVPTAGGMPGTTGQIYPPNMINPLTGQPDPNIIDPATGQPYPNIIDPATGLPYPKIIDPTTGLPYNPSRSYTNMPQHSMLPNYFGSQFSASSRLQSPLFSSSLWGASTFYVCLLISLFVQQIPKTLMLHHNDQFVEIDSKYLYCDPITNHMPAEDDEEEDEEEKEEDDDDEEKEDDDEKEEGGYYCKFTVRLEQKDDNKCVSRTLDFGEIGGGRDKGKSGPIDERKDNAKKRITDQKDSSKNGTTDKKDSAKQRITDQKDNSKNGTDRLNENAKKRITDQKDNSKNGTDRLNENAKKRITGQKDNSNNENAKKRITDQKDNSKNGTDRLNENAKQRITDQKDNSKNGTDRLNENDKKRITDQKDNSKNGTDRLNENDKKRITGQKDNSKNGTDRLNENAKQRITDQKDNSKNGTDRLNENAKQRITDQKDNSKNGTDRLNENDKKRITPQRKDKAKFVDATGPSCSESPSFETDSRMPAHPLEGLLKRMRRQTGVRFERCSLLRLMGLGATNGPVLRKTIWHRSALPCPAGLDEDRNSHRPLKIGDHPIASVPFSSLFFRFFRECDRPAHVLALGTEEIDSPPKSVLLVRVELFPELTFRRGLRGTTPLSHAVASWHLPSRQHEKIVF</sequence>